<evidence type="ECO:0000313" key="1">
    <source>
        <dbReference type="EMBL" id="PTB81074.1"/>
    </source>
</evidence>
<reference evidence="1 2" key="1">
    <citation type="submission" date="2016-07" db="EMBL/GenBank/DDBJ databases">
        <title>Multiple horizontal gene transfer events from other fungi enriched the ability of initially mycotrophic Trichoderma (Ascomycota) to feed on dead plant biomass.</title>
        <authorList>
            <consortium name="DOE Joint Genome Institute"/>
            <person name="Aerts A."/>
            <person name="Atanasova L."/>
            <person name="Chenthamara K."/>
            <person name="Zhang J."/>
            <person name="Grujic M."/>
            <person name="Henrissat B."/>
            <person name="Kuo A."/>
            <person name="Salamov A."/>
            <person name="Lipzen A."/>
            <person name="Labutti K."/>
            <person name="Barry K."/>
            <person name="Miao Y."/>
            <person name="Rahimi M.J."/>
            <person name="Shen Q."/>
            <person name="Grigoriev I.V."/>
            <person name="Kubicek C.P."/>
            <person name="Druzhinina I.S."/>
        </authorList>
    </citation>
    <scope>NUCLEOTIDE SEQUENCE [LARGE SCALE GENOMIC DNA]</scope>
    <source>
        <strain evidence="1 2">ATCC 18648</strain>
    </source>
</reference>
<evidence type="ECO:0000313" key="2">
    <source>
        <dbReference type="Proteomes" id="UP000240760"/>
    </source>
</evidence>
<accession>A0A2T4CHQ7</accession>
<protein>
    <submittedName>
        <fullName evidence="1">Uncharacterized protein</fullName>
    </submittedName>
</protein>
<sequence length="174" mass="19531">MSSLVLFCHLSRRGVACARQYLGAALHQLRLCLGLHPIDTPPDSANQNRSLWSVRDTAVSYESAAQLLASFLLLLIPPSIQTHTGVPAISKTQHMLPPSAKTSRNPLPSLIATLPRSRYTRHVLLQTRQCNRLRVGRGNGPLCVTILRRLLCRDRRRPEEEGRLFSNFEPSVYE</sequence>
<name>A0A2T4CHQ7_TRILO</name>
<proteinExistence type="predicted"/>
<dbReference type="Proteomes" id="UP000240760">
    <property type="component" value="Unassembled WGS sequence"/>
</dbReference>
<gene>
    <name evidence="1" type="ORF">M440DRAFT_1006939</name>
</gene>
<dbReference type="EMBL" id="KZ679126">
    <property type="protein sequence ID" value="PTB81074.1"/>
    <property type="molecule type" value="Genomic_DNA"/>
</dbReference>
<organism evidence="1 2">
    <name type="scientific">Trichoderma longibrachiatum ATCC 18648</name>
    <dbReference type="NCBI Taxonomy" id="983965"/>
    <lineage>
        <taxon>Eukaryota</taxon>
        <taxon>Fungi</taxon>
        <taxon>Dikarya</taxon>
        <taxon>Ascomycota</taxon>
        <taxon>Pezizomycotina</taxon>
        <taxon>Sordariomycetes</taxon>
        <taxon>Hypocreomycetidae</taxon>
        <taxon>Hypocreales</taxon>
        <taxon>Hypocreaceae</taxon>
        <taxon>Trichoderma</taxon>
    </lineage>
</organism>
<dbReference type="AlphaFoldDB" id="A0A2T4CHQ7"/>
<keyword evidence="2" id="KW-1185">Reference proteome</keyword>